<evidence type="ECO:0000256" key="1">
    <source>
        <dbReference type="SAM" id="MobiDB-lite"/>
    </source>
</evidence>
<name>A0AAJ0M7R2_9PEZI</name>
<dbReference type="InterPro" id="IPR007685">
    <property type="entry name" value="RelA_SpoT"/>
</dbReference>
<comment type="caution">
    <text evidence="3">The sequence shown here is derived from an EMBL/GenBank/DDBJ whole genome shotgun (WGS) entry which is preliminary data.</text>
</comment>
<reference evidence="3" key="1">
    <citation type="journal article" date="2023" name="Mol. Phylogenet. Evol.">
        <title>Genome-scale phylogeny and comparative genomics of the fungal order Sordariales.</title>
        <authorList>
            <person name="Hensen N."/>
            <person name="Bonometti L."/>
            <person name="Westerberg I."/>
            <person name="Brannstrom I.O."/>
            <person name="Guillou S."/>
            <person name="Cros-Aarteil S."/>
            <person name="Calhoun S."/>
            <person name="Haridas S."/>
            <person name="Kuo A."/>
            <person name="Mondo S."/>
            <person name="Pangilinan J."/>
            <person name="Riley R."/>
            <person name="LaButti K."/>
            <person name="Andreopoulos B."/>
            <person name="Lipzen A."/>
            <person name="Chen C."/>
            <person name="Yan M."/>
            <person name="Daum C."/>
            <person name="Ng V."/>
            <person name="Clum A."/>
            <person name="Steindorff A."/>
            <person name="Ohm R.A."/>
            <person name="Martin F."/>
            <person name="Silar P."/>
            <person name="Natvig D.O."/>
            <person name="Lalanne C."/>
            <person name="Gautier V."/>
            <person name="Ament-Velasquez S.L."/>
            <person name="Kruys A."/>
            <person name="Hutchinson M.I."/>
            <person name="Powell A.J."/>
            <person name="Barry K."/>
            <person name="Miller A.N."/>
            <person name="Grigoriev I.V."/>
            <person name="Debuchy R."/>
            <person name="Gladieux P."/>
            <person name="Hiltunen Thoren M."/>
            <person name="Johannesson H."/>
        </authorList>
    </citation>
    <scope>NUCLEOTIDE SEQUENCE</scope>
    <source>
        <strain evidence="3">CBS 955.72</strain>
    </source>
</reference>
<dbReference type="PANTHER" id="PTHR41773">
    <property type="entry name" value="GTP PYROPHOSPHATASE-RELATED"/>
    <property type="match status" value="1"/>
</dbReference>
<dbReference type="Proteomes" id="UP001275084">
    <property type="component" value="Unassembled WGS sequence"/>
</dbReference>
<sequence>MADQSDGQVIKDFLADYEGSGYLAYASLTERARSILREELSSVGIKHELFDRGCLEGLEGGKAKIPTSARRSILRRQEDRKIPYQSRKEIEDDMHDLAGIRVALYYPGDYAKAAQLIEKRFEPAKDICDWPDPNPGRPPYSYPDRDPSAQAKKPRRCKKFPGYIARHYRVRLKATDISSDVALKGKVIEIQLMSLLMHTWAKINHELMYKPRGGCPEIDVDGEALVDVLNGLIVASEQLLRHIQINRRTTTRKSRRVVFRSKYCHEGIQYSPRYQCGLDTPEKQAPRAGSS</sequence>
<dbReference type="SMART" id="SM00954">
    <property type="entry name" value="RelA_SpoT"/>
    <property type="match status" value="1"/>
</dbReference>
<dbReference type="Gene3D" id="3.30.460.10">
    <property type="entry name" value="Beta Polymerase, domain 2"/>
    <property type="match status" value="1"/>
</dbReference>
<dbReference type="GO" id="GO:0015969">
    <property type="term" value="P:guanosine tetraphosphate metabolic process"/>
    <property type="evidence" value="ECO:0007669"/>
    <property type="project" value="InterPro"/>
</dbReference>
<evidence type="ECO:0000313" key="4">
    <source>
        <dbReference type="Proteomes" id="UP001275084"/>
    </source>
</evidence>
<feature type="region of interest" description="Disordered" evidence="1">
    <location>
        <begin position="127"/>
        <end position="154"/>
    </location>
</feature>
<reference evidence="3" key="2">
    <citation type="submission" date="2023-06" db="EMBL/GenBank/DDBJ databases">
        <authorList>
            <consortium name="Lawrence Berkeley National Laboratory"/>
            <person name="Haridas S."/>
            <person name="Hensen N."/>
            <person name="Bonometti L."/>
            <person name="Westerberg I."/>
            <person name="Brannstrom I.O."/>
            <person name="Guillou S."/>
            <person name="Cros-Aarteil S."/>
            <person name="Calhoun S."/>
            <person name="Kuo A."/>
            <person name="Mondo S."/>
            <person name="Pangilinan J."/>
            <person name="Riley R."/>
            <person name="Labutti K."/>
            <person name="Andreopoulos B."/>
            <person name="Lipzen A."/>
            <person name="Chen C."/>
            <person name="Yanf M."/>
            <person name="Daum C."/>
            <person name="Ng V."/>
            <person name="Clum A."/>
            <person name="Steindorff A."/>
            <person name="Ohm R."/>
            <person name="Martin F."/>
            <person name="Silar P."/>
            <person name="Natvig D."/>
            <person name="Lalanne C."/>
            <person name="Gautier V."/>
            <person name="Ament-Velasquez S.L."/>
            <person name="Kruys A."/>
            <person name="Hutchinson M.I."/>
            <person name="Powell A.J."/>
            <person name="Barry K."/>
            <person name="Miller A.N."/>
            <person name="Grigoriev I.V."/>
            <person name="Debuchy R."/>
            <person name="Gladieux P."/>
            <person name="Thoren M.H."/>
            <person name="Johannesson H."/>
        </authorList>
    </citation>
    <scope>NUCLEOTIDE SEQUENCE</scope>
    <source>
        <strain evidence="3">CBS 955.72</strain>
    </source>
</reference>
<keyword evidence="4" id="KW-1185">Reference proteome</keyword>
<protein>
    <recommendedName>
        <fullName evidence="2">RelA/SpoT domain-containing protein</fullName>
    </recommendedName>
</protein>
<dbReference type="AlphaFoldDB" id="A0AAJ0M7R2"/>
<accession>A0AAJ0M7R2</accession>
<feature type="compositionally biased region" description="Pro residues" evidence="1">
    <location>
        <begin position="132"/>
        <end position="141"/>
    </location>
</feature>
<evidence type="ECO:0000313" key="3">
    <source>
        <dbReference type="EMBL" id="KAK3339735.1"/>
    </source>
</evidence>
<dbReference type="SUPFAM" id="SSF81301">
    <property type="entry name" value="Nucleotidyltransferase"/>
    <property type="match status" value="1"/>
</dbReference>
<dbReference type="EMBL" id="JAUIQD010000009">
    <property type="protein sequence ID" value="KAK3339735.1"/>
    <property type="molecule type" value="Genomic_DNA"/>
</dbReference>
<proteinExistence type="predicted"/>
<dbReference type="Pfam" id="PF04607">
    <property type="entry name" value="RelA_SpoT"/>
    <property type="match status" value="1"/>
</dbReference>
<organism evidence="3 4">
    <name type="scientific">Lasiosphaeria hispida</name>
    <dbReference type="NCBI Taxonomy" id="260671"/>
    <lineage>
        <taxon>Eukaryota</taxon>
        <taxon>Fungi</taxon>
        <taxon>Dikarya</taxon>
        <taxon>Ascomycota</taxon>
        <taxon>Pezizomycotina</taxon>
        <taxon>Sordariomycetes</taxon>
        <taxon>Sordariomycetidae</taxon>
        <taxon>Sordariales</taxon>
        <taxon>Lasiosphaeriaceae</taxon>
        <taxon>Lasiosphaeria</taxon>
    </lineage>
</organism>
<evidence type="ECO:0000259" key="2">
    <source>
        <dbReference type="SMART" id="SM00954"/>
    </source>
</evidence>
<dbReference type="CDD" id="cd05399">
    <property type="entry name" value="NT_Rel-Spo_like"/>
    <property type="match status" value="1"/>
</dbReference>
<dbReference type="PANTHER" id="PTHR41773:SF1">
    <property type="entry name" value="RELA_SPOT DOMAIN-CONTAINING PROTEIN"/>
    <property type="match status" value="1"/>
</dbReference>
<feature type="domain" description="RelA/SpoT" evidence="2">
    <location>
        <begin position="61"/>
        <end position="215"/>
    </location>
</feature>
<dbReference type="InterPro" id="IPR043519">
    <property type="entry name" value="NT_sf"/>
</dbReference>
<gene>
    <name evidence="3" type="ORF">B0T25DRAFT_586315</name>
</gene>